<protein>
    <submittedName>
        <fullName evidence="1">Uncharacterized protein</fullName>
    </submittedName>
</protein>
<reference evidence="1 2" key="1">
    <citation type="submission" date="2017-06" db="EMBL/GenBank/DDBJ databases">
        <title>Genome sequencing of cyanobaciteial culture collection at National Institute for Environmental Studies (NIES).</title>
        <authorList>
            <person name="Hirose Y."/>
            <person name="Shimura Y."/>
            <person name="Fujisawa T."/>
            <person name="Nakamura Y."/>
            <person name="Kawachi M."/>
        </authorList>
    </citation>
    <scope>NUCLEOTIDE SEQUENCE [LARGE SCALE GENOMIC DNA]</scope>
    <source>
        <strain evidence="1 2">NIES-806</strain>
    </source>
</reference>
<organism evidence="1 2">
    <name type="scientific">Dolichospermum compactum NIES-806</name>
    <dbReference type="NCBI Taxonomy" id="1973481"/>
    <lineage>
        <taxon>Bacteria</taxon>
        <taxon>Bacillati</taxon>
        <taxon>Cyanobacteriota</taxon>
        <taxon>Cyanophyceae</taxon>
        <taxon>Nostocales</taxon>
        <taxon>Aphanizomenonaceae</taxon>
        <taxon>Dolichospermum</taxon>
        <taxon>Dolichospermum compactum</taxon>
    </lineage>
</organism>
<dbReference type="AlphaFoldDB" id="A0A1Z4V8G6"/>
<proteinExistence type="predicted"/>
<evidence type="ECO:0000313" key="2">
    <source>
        <dbReference type="Proteomes" id="UP000218702"/>
    </source>
</evidence>
<gene>
    <name evidence="1" type="ORF">NIES806_40640</name>
</gene>
<accession>A0A1Z4V8G6</accession>
<name>A0A1Z4V8G6_9CYAN</name>
<keyword evidence="2" id="KW-1185">Reference proteome</keyword>
<evidence type="ECO:0000313" key="1">
    <source>
        <dbReference type="EMBL" id="BAZ87832.1"/>
    </source>
</evidence>
<dbReference type="KEGG" id="dcm:NIES806_40640"/>
<sequence length="106" mass="12240">MNLLLDTHSFIWCGICPNKLSTRATSLILDRSNPKGCDCFPSLAMTVNIFVQFKIREISVIRLIRDSELFVRDSIRSLFWIVSGRTGASFNPRFHSPFYAFRQLHT</sequence>
<dbReference type="Proteomes" id="UP000218702">
    <property type="component" value="Chromosome"/>
</dbReference>
<dbReference type="EMBL" id="AP018316">
    <property type="protein sequence ID" value="BAZ87832.1"/>
    <property type="molecule type" value="Genomic_DNA"/>
</dbReference>